<evidence type="ECO:0000313" key="1">
    <source>
        <dbReference type="EMBL" id="QBH97183.1"/>
    </source>
</evidence>
<evidence type="ECO:0000313" key="2">
    <source>
        <dbReference type="Proteomes" id="UP000293154"/>
    </source>
</evidence>
<keyword evidence="2" id="KW-1185">Reference proteome</keyword>
<gene>
    <name evidence="1" type="ORF">EKN56_12740</name>
</gene>
<organism evidence="1 2">
    <name type="scientific">Limnobaculum zhutongyuii</name>
    <dbReference type="NCBI Taxonomy" id="2498113"/>
    <lineage>
        <taxon>Bacteria</taxon>
        <taxon>Pseudomonadati</taxon>
        <taxon>Pseudomonadota</taxon>
        <taxon>Gammaproteobacteria</taxon>
        <taxon>Enterobacterales</taxon>
        <taxon>Budviciaceae</taxon>
        <taxon>Limnobaculum</taxon>
    </lineage>
</organism>
<dbReference type="RefSeq" id="WP_130592121.1">
    <property type="nucleotide sequence ID" value="NZ_CP034752.1"/>
</dbReference>
<protein>
    <submittedName>
        <fullName evidence="1">Uncharacterized protein</fullName>
    </submittedName>
</protein>
<sequence>MDNRELAMSKDKISEAKLRIERLQVVLEVWADAASDNNEACLVFAVMDLLSNVNRALEGGK</sequence>
<reference evidence="1 2" key="1">
    <citation type="submission" date="2019-03" db="EMBL/GenBank/DDBJ databases">
        <title>Pragia sp. nov. isolated from the gut tract of Carduelis flavirostris.</title>
        <authorList>
            <person name="Ge Y."/>
        </authorList>
    </citation>
    <scope>NUCLEOTIDE SEQUENCE [LARGE SCALE GENOMIC DNA]</scope>
    <source>
        <strain evidence="1 2">CF-458</strain>
    </source>
</reference>
<proteinExistence type="predicted"/>
<name>A0A411WLT2_9GAMM</name>
<accession>A0A411WLT2</accession>
<dbReference type="Proteomes" id="UP000293154">
    <property type="component" value="Chromosome"/>
</dbReference>
<dbReference type="AlphaFoldDB" id="A0A411WLT2"/>
<dbReference type="KEGG" id="prag:EKN56_12740"/>
<dbReference type="EMBL" id="CP034752">
    <property type="protein sequence ID" value="QBH97183.1"/>
    <property type="molecule type" value="Genomic_DNA"/>
</dbReference>